<evidence type="ECO:0000313" key="2">
    <source>
        <dbReference type="Proteomes" id="UP001595789"/>
    </source>
</evidence>
<evidence type="ECO:0000313" key="1">
    <source>
        <dbReference type="EMBL" id="MFC4212699.1"/>
    </source>
</evidence>
<protein>
    <submittedName>
        <fullName evidence="1">Uncharacterized protein</fullName>
    </submittedName>
</protein>
<dbReference type="EMBL" id="JBHSBW010000013">
    <property type="protein sequence ID" value="MFC4212699.1"/>
    <property type="molecule type" value="Genomic_DNA"/>
</dbReference>
<dbReference type="RefSeq" id="WP_378986884.1">
    <property type="nucleotide sequence ID" value="NZ_JBHSBW010000013.1"/>
</dbReference>
<dbReference type="Proteomes" id="UP001595789">
    <property type="component" value="Unassembled WGS sequence"/>
</dbReference>
<name>A0ABV8PEL6_9SPHI</name>
<keyword evidence="2" id="KW-1185">Reference proteome</keyword>
<accession>A0ABV8PEL6</accession>
<gene>
    <name evidence="1" type="ORF">ACFOWA_16005</name>
</gene>
<organism evidence="1 2">
    <name type="scientific">Pedobacter lithocola</name>
    <dbReference type="NCBI Taxonomy" id="1908239"/>
    <lineage>
        <taxon>Bacteria</taxon>
        <taxon>Pseudomonadati</taxon>
        <taxon>Bacteroidota</taxon>
        <taxon>Sphingobacteriia</taxon>
        <taxon>Sphingobacteriales</taxon>
        <taxon>Sphingobacteriaceae</taxon>
        <taxon>Pedobacter</taxon>
    </lineage>
</organism>
<comment type="caution">
    <text evidence="1">The sequence shown here is derived from an EMBL/GenBank/DDBJ whole genome shotgun (WGS) entry which is preliminary data.</text>
</comment>
<proteinExistence type="predicted"/>
<reference evidence="2" key="1">
    <citation type="journal article" date="2019" name="Int. J. Syst. Evol. Microbiol.">
        <title>The Global Catalogue of Microorganisms (GCM) 10K type strain sequencing project: providing services to taxonomists for standard genome sequencing and annotation.</title>
        <authorList>
            <consortium name="The Broad Institute Genomics Platform"/>
            <consortium name="The Broad Institute Genome Sequencing Center for Infectious Disease"/>
            <person name="Wu L."/>
            <person name="Ma J."/>
        </authorList>
    </citation>
    <scope>NUCLEOTIDE SEQUENCE [LARGE SCALE GENOMIC DNA]</scope>
    <source>
        <strain evidence="2">CCM 8691</strain>
    </source>
</reference>
<sequence>MPVEDPSFLGSFIFFWGQKQETTHTWFSLFDEYGNKTEAVSVAEEIWKGKTLNFRGPKIINIFLSGKVAPDNIFLDPDELQSAEIKVLQNTSGFSVIWEIYPEDWFKKNNVNNLIKPKILKGLIIQQSGFKVRFKTPTAEGPYRLFSTVLDNKGNIATANIPFYVIRSHE</sequence>